<comment type="caution">
    <text evidence="20">The sequence shown here is derived from an EMBL/GenBank/DDBJ whole genome shotgun (WGS) entry which is preliminary data.</text>
</comment>
<evidence type="ECO:0000256" key="17">
    <source>
        <dbReference type="ARBA" id="ARBA00048623"/>
    </source>
</evidence>
<evidence type="ECO:0000256" key="3">
    <source>
        <dbReference type="ARBA" id="ARBA00004663"/>
    </source>
</evidence>
<keyword evidence="13 19" id="KW-0472">Membrane</keyword>
<feature type="transmembrane region" description="Helical" evidence="19">
    <location>
        <begin position="137"/>
        <end position="159"/>
    </location>
</feature>
<keyword evidence="9 19" id="KW-0808">Transferase</keyword>
<dbReference type="RefSeq" id="WP_078482811.1">
    <property type="nucleotide sequence ID" value="NZ_MPRL01000011.1"/>
</dbReference>
<evidence type="ECO:0000256" key="18">
    <source>
        <dbReference type="ARBA" id="ARBA00049504"/>
    </source>
</evidence>
<evidence type="ECO:0000256" key="12">
    <source>
        <dbReference type="ARBA" id="ARBA00022989"/>
    </source>
</evidence>
<evidence type="ECO:0000256" key="19">
    <source>
        <dbReference type="HAMAP-Rule" id="MF_00719"/>
    </source>
</evidence>
<evidence type="ECO:0000256" key="9">
    <source>
        <dbReference type="ARBA" id="ARBA00022679"/>
    </source>
</evidence>
<keyword evidence="7 19" id="KW-1003">Cell membrane</keyword>
<evidence type="ECO:0000256" key="10">
    <source>
        <dbReference type="ARBA" id="ARBA00022692"/>
    </source>
</evidence>
<evidence type="ECO:0000256" key="4">
    <source>
        <dbReference type="ARBA" id="ARBA00010561"/>
    </source>
</evidence>
<dbReference type="EC" id="2.7.8.26" evidence="5 19"/>
<dbReference type="Proteomes" id="UP000191110">
    <property type="component" value="Unassembled WGS sequence"/>
</dbReference>
<keyword evidence="12 19" id="KW-1133">Transmembrane helix</keyword>
<evidence type="ECO:0000256" key="2">
    <source>
        <dbReference type="ARBA" id="ARBA00004651"/>
    </source>
</evidence>
<evidence type="ECO:0000313" key="20">
    <source>
        <dbReference type="EMBL" id="OOZ41307.1"/>
    </source>
</evidence>
<dbReference type="PANTHER" id="PTHR34148">
    <property type="entry name" value="ADENOSYLCOBINAMIDE-GDP RIBAZOLETRANSFERASE"/>
    <property type="match status" value="1"/>
</dbReference>
<dbReference type="AlphaFoldDB" id="A0A1T2L876"/>
<sequence length="249" mass="26826">MIRCYLLAQQFLTRLPTPEIAEPGEKELGFSTLFYPLVGLLLGGLLWLAASLPTALTPELQAGVLLTLWVLLTGGLHLDGLADMADAWVGGHDSRERTLEIMKDPASGPIGVVALILLLLLKYLALLALLQSHALMVVVVTPLLARMALPLMMMTTPYVRREGLGSTLVNAMPKQEMAALLVLISVALMIWQLSFFYLLLATVVVVFLLRNRLMARLQGVTGDGFGALVELVEVVVLITAVATMVGGVS</sequence>
<comment type="subcellular location">
    <subcellularLocation>
        <location evidence="2 19">Cell membrane</location>
        <topology evidence="2 19">Multi-pass membrane protein</topology>
    </subcellularLocation>
</comment>
<evidence type="ECO:0000313" key="21">
    <source>
        <dbReference type="Proteomes" id="UP000191110"/>
    </source>
</evidence>
<dbReference type="GO" id="GO:0051073">
    <property type="term" value="F:adenosylcobinamide-GDP ribazoletransferase activity"/>
    <property type="evidence" value="ECO:0007669"/>
    <property type="project" value="UniProtKB-UniRule"/>
</dbReference>
<feature type="transmembrane region" description="Helical" evidence="19">
    <location>
        <begin position="110"/>
        <end position="130"/>
    </location>
</feature>
<evidence type="ECO:0000256" key="5">
    <source>
        <dbReference type="ARBA" id="ARBA00013200"/>
    </source>
</evidence>
<keyword evidence="10 19" id="KW-0812">Transmembrane</keyword>
<dbReference type="InterPro" id="IPR003805">
    <property type="entry name" value="CobS"/>
</dbReference>
<dbReference type="GO" id="GO:0008818">
    <property type="term" value="F:cobalamin 5'-phosphate synthase activity"/>
    <property type="evidence" value="ECO:0007669"/>
    <property type="project" value="UniProtKB-UniRule"/>
</dbReference>
<dbReference type="NCBIfam" id="NF001278">
    <property type="entry name" value="PRK00235.1-5"/>
    <property type="match status" value="1"/>
</dbReference>
<comment type="similarity">
    <text evidence="4 19">Belongs to the CobS family.</text>
</comment>
<dbReference type="Pfam" id="PF02654">
    <property type="entry name" value="CobS"/>
    <property type="match status" value="1"/>
</dbReference>
<comment type="catalytic activity">
    <reaction evidence="17 19">
        <text>alpha-ribazole + adenosylcob(III)inamide-GDP = adenosylcob(III)alamin + GMP + H(+)</text>
        <dbReference type="Rhea" id="RHEA:16049"/>
        <dbReference type="ChEBI" id="CHEBI:10329"/>
        <dbReference type="ChEBI" id="CHEBI:15378"/>
        <dbReference type="ChEBI" id="CHEBI:18408"/>
        <dbReference type="ChEBI" id="CHEBI:58115"/>
        <dbReference type="ChEBI" id="CHEBI:60487"/>
        <dbReference type="EC" id="2.7.8.26"/>
    </reaction>
</comment>
<evidence type="ECO:0000256" key="7">
    <source>
        <dbReference type="ARBA" id="ARBA00022475"/>
    </source>
</evidence>
<feature type="transmembrane region" description="Helical" evidence="19">
    <location>
        <begin position="33"/>
        <end position="50"/>
    </location>
</feature>
<keyword evidence="21" id="KW-1185">Reference proteome</keyword>
<evidence type="ECO:0000256" key="14">
    <source>
        <dbReference type="ARBA" id="ARBA00025228"/>
    </source>
</evidence>
<evidence type="ECO:0000256" key="15">
    <source>
        <dbReference type="ARBA" id="ARBA00032605"/>
    </source>
</evidence>
<organism evidence="20 21">
    <name type="scientific">Solemya pervernicosa gill symbiont</name>
    <dbReference type="NCBI Taxonomy" id="642797"/>
    <lineage>
        <taxon>Bacteria</taxon>
        <taxon>Pseudomonadati</taxon>
        <taxon>Pseudomonadota</taxon>
        <taxon>Gammaproteobacteria</taxon>
        <taxon>sulfur-oxidizing symbionts</taxon>
    </lineage>
</organism>
<protein>
    <recommendedName>
        <fullName evidence="6 19">Adenosylcobinamide-GDP ribazoletransferase</fullName>
        <ecNumber evidence="5 19">2.7.8.26</ecNumber>
    </recommendedName>
    <alternativeName>
        <fullName evidence="16 19">Cobalamin synthase</fullName>
    </alternativeName>
    <alternativeName>
        <fullName evidence="15 19">Cobalamin-5'-phosphate synthase</fullName>
    </alternativeName>
</protein>
<dbReference type="EMBL" id="MPRL01000011">
    <property type="protein sequence ID" value="OOZ41307.1"/>
    <property type="molecule type" value="Genomic_DNA"/>
</dbReference>
<evidence type="ECO:0000256" key="8">
    <source>
        <dbReference type="ARBA" id="ARBA00022573"/>
    </source>
</evidence>
<reference evidence="20 21" key="1">
    <citation type="submission" date="2016-11" db="EMBL/GenBank/DDBJ databases">
        <title>Mixed transmission modes and dynamic genome evolution in an obligate animal-bacterial symbiosis.</title>
        <authorList>
            <person name="Russell S.L."/>
            <person name="Corbett-Detig R.B."/>
            <person name="Cavanaugh C.M."/>
        </authorList>
    </citation>
    <scope>NUCLEOTIDE SEQUENCE [LARGE SCALE GENOMIC DNA]</scope>
    <source>
        <strain evidence="20">Sveles-Q1</strain>
    </source>
</reference>
<evidence type="ECO:0000256" key="11">
    <source>
        <dbReference type="ARBA" id="ARBA00022842"/>
    </source>
</evidence>
<dbReference type="GO" id="GO:0009236">
    <property type="term" value="P:cobalamin biosynthetic process"/>
    <property type="evidence" value="ECO:0007669"/>
    <property type="project" value="UniProtKB-UniRule"/>
</dbReference>
<gene>
    <name evidence="19" type="primary">cobS</name>
    <name evidence="20" type="ORF">BOW53_04075</name>
</gene>
<comment type="cofactor">
    <cofactor evidence="1 19">
        <name>Mg(2+)</name>
        <dbReference type="ChEBI" id="CHEBI:18420"/>
    </cofactor>
</comment>
<keyword evidence="11 19" id="KW-0460">Magnesium</keyword>
<name>A0A1T2L876_9GAMM</name>
<comment type="catalytic activity">
    <reaction evidence="18 19">
        <text>alpha-ribazole 5'-phosphate + adenosylcob(III)inamide-GDP = adenosylcob(III)alamin 5'-phosphate + GMP + H(+)</text>
        <dbReference type="Rhea" id="RHEA:23560"/>
        <dbReference type="ChEBI" id="CHEBI:15378"/>
        <dbReference type="ChEBI" id="CHEBI:57918"/>
        <dbReference type="ChEBI" id="CHEBI:58115"/>
        <dbReference type="ChEBI" id="CHEBI:60487"/>
        <dbReference type="ChEBI" id="CHEBI:60493"/>
        <dbReference type="EC" id="2.7.8.26"/>
    </reaction>
</comment>
<evidence type="ECO:0000256" key="13">
    <source>
        <dbReference type="ARBA" id="ARBA00023136"/>
    </source>
</evidence>
<evidence type="ECO:0000256" key="1">
    <source>
        <dbReference type="ARBA" id="ARBA00001946"/>
    </source>
</evidence>
<proteinExistence type="inferred from homology"/>
<comment type="function">
    <text evidence="14 19">Joins adenosylcobinamide-GDP and alpha-ribazole to generate adenosylcobalamin (Ado-cobalamin). Also synthesizes adenosylcobalamin 5'-phosphate from adenosylcobinamide-GDP and alpha-ribazole 5'-phosphate.</text>
</comment>
<evidence type="ECO:0000256" key="16">
    <source>
        <dbReference type="ARBA" id="ARBA00032853"/>
    </source>
</evidence>
<keyword evidence="8 19" id="KW-0169">Cobalamin biosynthesis</keyword>
<accession>A0A1T2L876</accession>
<dbReference type="HAMAP" id="MF_00719">
    <property type="entry name" value="CobS"/>
    <property type="match status" value="1"/>
</dbReference>
<dbReference type="NCBIfam" id="TIGR00317">
    <property type="entry name" value="cobS"/>
    <property type="match status" value="1"/>
</dbReference>
<dbReference type="PANTHER" id="PTHR34148:SF1">
    <property type="entry name" value="ADENOSYLCOBINAMIDE-GDP RIBAZOLETRANSFERASE"/>
    <property type="match status" value="1"/>
</dbReference>
<evidence type="ECO:0000256" key="6">
    <source>
        <dbReference type="ARBA" id="ARBA00015850"/>
    </source>
</evidence>
<dbReference type="UniPathway" id="UPA00148">
    <property type="reaction ID" value="UER00238"/>
</dbReference>
<feature type="transmembrane region" description="Helical" evidence="19">
    <location>
        <begin position="179"/>
        <end position="209"/>
    </location>
</feature>
<comment type="pathway">
    <text evidence="3 19">Cofactor biosynthesis; adenosylcobalamin biosynthesis; adenosylcobalamin from cob(II)yrinate a,c-diamide: step 7/7.</text>
</comment>
<dbReference type="GO" id="GO:0005886">
    <property type="term" value="C:plasma membrane"/>
    <property type="evidence" value="ECO:0007669"/>
    <property type="project" value="UniProtKB-SubCell"/>
</dbReference>